<dbReference type="EMBL" id="JADCNL010000005">
    <property type="protein sequence ID" value="KAG0479561.1"/>
    <property type="molecule type" value="Genomic_DNA"/>
</dbReference>
<reference evidence="2 3" key="1">
    <citation type="journal article" date="2020" name="Nat. Food">
        <title>A phased Vanilla planifolia genome enables genetic improvement of flavour and production.</title>
        <authorList>
            <person name="Hasing T."/>
            <person name="Tang H."/>
            <person name="Brym M."/>
            <person name="Khazi F."/>
            <person name="Huang T."/>
            <person name="Chambers A.H."/>
        </authorList>
    </citation>
    <scope>NUCLEOTIDE SEQUENCE [LARGE SCALE GENOMIC DNA]</scope>
    <source>
        <tissue evidence="2">Leaf</tissue>
    </source>
</reference>
<evidence type="ECO:0000313" key="3">
    <source>
        <dbReference type="Proteomes" id="UP000636800"/>
    </source>
</evidence>
<name>A0A835V1E7_VANPL</name>
<dbReference type="Proteomes" id="UP000636800">
    <property type="component" value="Chromosome 5"/>
</dbReference>
<sequence>MATICSSRLLIVPRAPSADKRPMKSGLRLSRVTLSPPKKSQKLPLLRRRSTHQENAAGAEETLGEKGEEAEGEGKGEEGQEAVAAKIRARLAARKREAWGAGELVGGVLEEVREIEWPEFGKVVGTTGVVLAMIAGSSVALLTLNALLAELSDSVFAGKGVYDFFSG</sequence>
<proteinExistence type="predicted"/>
<gene>
    <name evidence="2" type="ORF">HPP92_010419</name>
</gene>
<evidence type="ECO:0000313" key="2">
    <source>
        <dbReference type="EMBL" id="KAG0479561.1"/>
    </source>
</evidence>
<evidence type="ECO:0008006" key="4">
    <source>
        <dbReference type="Google" id="ProtNLM"/>
    </source>
</evidence>
<dbReference type="PANTHER" id="PTHR37240">
    <property type="entry name" value="PREPROTEIN TRANSLOCASE SUBUNIT SECE1"/>
    <property type="match status" value="1"/>
</dbReference>
<dbReference type="InterPro" id="IPR055330">
    <property type="entry name" value="SECE1-like"/>
</dbReference>
<protein>
    <recommendedName>
        <fullName evidence="4">Preprotein translocase subunit SECE1</fullName>
    </recommendedName>
</protein>
<accession>A0A835V1E7</accession>
<feature type="region of interest" description="Disordered" evidence="1">
    <location>
        <begin position="16"/>
        <end position="81"/>
    </location>
</feature>
<organism evidence="2 3">
    <name type="scientific">Vanilla planifolia</name>
    <name type="common">Vanilla</name>
    <dbReference type="NCBI Taxonomy" id="51239"/>
    <lineage>
        <taxon>Eukaryota</taxon>
        <taxon>Viridiplantae</taxon>
        <taxon>Streptophyta</taxon>
        <taxon>Embryophyta</taxon>
        <taxon>Tracheophyta</taxon>
        <taxon>Spermatophyta</taxon>
        <taxon>Magnoliopsida</taxon>
        <taxon>Liliopsida</taxon>
        <taxon>Asparagales</taxon>
        <taxon>Orchidaceae</taxon>
        <taxon>Vanilloideae</taxon>
        <taxon>Vanilleae</taxon>
        <taxon>Vanilla</taxon>
    </lineage>
</organism>
<dbReference type="GO" id="GO:0009535">
    <property type="term" value="C:chloroplast thylakoid membrane"/>
    <property type="evidence" value="ECO:0007669"/>
    <property type="project" value="TreeGrafter"/>
</dbReference>
<comment type="caution">
    <text evidence="2">The sequence shown here is derived from an EMBL/GenBank/DDBJ whole genome shotgun (WGS) entry which is preliminary data.</text>
</comment>
<dbReference type="PANTHER" id="PTHR37240:SF1">
    <property type="entry name" value="PREPROTEIN TRANSLOCASE SUBUNIT SECE1"/>
    <property type="match status" value="1"/>
</dbReference>
<feature type="compositionally biased region" description="Basic residues" evidence="1">
    <location>
        <begin position="39"/>
        <end position="50"/>
    </location>
</feature>
<keyword evidence="3" id="KW-1185">Reference proteome</keyword>
<dbReference type="AlphaFoldDB" id="A0A835V1E7"/>
<evidence type="ECO:0000256" key="1">
    <source>
        <dbReference type="SAM" id="MobiDB-lite"/>
    </source>
</evidence>
<feature type="compositionally biased region" description="Basic and acidic residues" evidence="1">
    <location>
        <begin position="63"/>
        <end position="78"/>
    </location>
</feature>